<reference evidence="3" key="1">
    <citation type="submission" date="2022-05" db="EMBL/GenBank/DDBJ databases">
        <title>The Musa troglodytarum L. genome provides insights into the mechanism of non-climacteric behaviour and enrichment of carotenoids.</title>
        <authorList>
            <person name="Wang J."/>
        </authorList>
    </citation>
    <scope>NUCLEOTIDE SEQUENCE</scope>
    <source>
        <tissue evidence="3">Leaf</tissue>
    </source>
</reference>
<feature type="region of interest" description="Disordered" evidence="1">
    <location>
        <begin position="41"/>
        <end position="67"/>
    </location>
</feature>
<gene>
    <name evidence="3" type="ORF">MUK42_21945</name>
</gene>
<evidence type="ECO:0000256" key="2">
    <source>
        <dbReference type="SAM" id="SignalP"/>
    </source>
</evidence>
<evidence type="ECO:0000313" key="3">
    <source>
        <dbReference type="EMBL" id="URE22868.1"/>
    </source>
</evidence>
<organism evidence="3 4">
    <name type="scientific">Musa troglodytarum</name>
    <name type="common">fe'i banana</name>
    <dbReference type="NCBI Taxonomy" id="320322"/>
    <lineage>
        <taxon>Eukaryota</taxon>
        <taxon>Viridiplantae</taxon>
        <taxon>Streptophyta</taxon>
        <taxon>Embryophyta</taxon>
        <taxon>Tracheophyta</taxon>
        <taxon>Spermatophyta</taxon>
        <taxon>Magnoliopsida</taxon>
        <taxon>Liliopsida</taxon>
        <taxon>Zingiberales</taxon>
        <taxon>Musaceae</taxon>
        <taxon>Musa</taxon>
    </lineage>
</organism>
<evidence type="ECO:0000313" key="4">
    <source>
        <dbReference type="Proteomes" id="UP001055439"/>
    </source>
</evidence>
<keyword evidence="4" id="KW-1185">Reference proteome</keyword>
<protein>
    <submittedName>
        <fullName evidence="3">Uncharacterized protein</fullName>
    </submittedName>
</protein>
<accession>A0A9E7KJ78</accession>
<dbReference type="EMBL" id="CP097510">
    <property type="protein sequence ID" value="URE22868.1"/>
    <property type="molecule type" value="Genomic_DNA"/>
</dbReference>
<feature type="signal peptide" evidence="2">
    <location>
        <begin position="1"/>
        <end position="21"/>
    </location>
</feature>
<feature type="region of interest" description="Disordered" evidence="1">
    <location>
        <begin position="122"/>
        <end position="203"/>
    </location>
</feature>
<dbReference type="Proteomes" id="UP001055439">
    <property type="component" value="Chromosome 8"/>
</dbReference>
<name>A0A9E7KJ78_9LILI</name>
<feature type="compositionally biased region" description="Basic and acidic residues" evidence="1">
    <location>
        <begin position="122"/>
        <end position="148"/>
    </location>
</feature>
<feature type="compositionally biased region" description="Basic and acidic residues" evidence="1">
    <location>
        <begin position="178"/>
        <end position="190"/>
    </location>
</feature>
<dbReference type="AlphaFoldDB" id="A0A9E7KJ78"/>
<keyword evidence="2" id="KW-0732">Signal</keyword>
<proteinExistence type="predicted"/>
<feature type="compositionally biased region" description="Basic and acidic residues" evidence="1">
    <location>
        <begin position="158"/>
        <end position="167"/>
    </location>
</feature>
<sequence length="254" mass="27650">MFSLASTSLLLFCIHVFFHRAFDAVSGLALHEDCIPLKQERVPDSPPLGRKQHEGNAHHKPNHQRNRVGDLPRQLHAIAPHHVAVRRCEGEERKQRERRVEEVRAREAIRRGIMRAFAPRVERPDAAERRDAVVQPPRRERRSEAVGEREEDAGGGARGDEGGHEPPAEAAAVAAVVGEKRGEDGEREDGGGGEEDVEASGAVEDQVEDVQKVGLVGAVAVVVVVWVGASASTFDEDPACVMVIHGGGDEICYS</sequence>
<evidence type="ECO:0000256" key="1">
    <source>
        <dbReference type="SAM" id="MobiDB-lite"/>
    </source>
</evidence>
<feature type="chain" id="PRO_5039403041" evidence="2">
    <location>
        <begin position="22"/>
        <end position="254"/>
    </location>
</feature>
<feature type="compositionally biased region" description="Low complexity" evidence="1">
    <location>
        <begin position="168"/>
        <end position="177"/>
    </location>
</feature>